<feature type="region of interest" description="Disordered" evidence="1">
    <location>
        <begin position="1"/>
        <end position="24"/>
    </location>
</feature>
<sequence length="678" mass="75119">MAPAKVIMQPDQPEDQSLSRTPRTRVYDPGFLGSSYSRLNRTSHPHPVKSFRHLFVYNPRAGVTHPRMVEYTNENEDAAMIAALPAIMGSEVTNPNWHIWTSTVIVDVSIEMLPMENPTVGASGRGPGSKRLHWCVYFGPSMCTFNSKGLVPDRVTIPGSDRFAELYAIGRAIEKAYEIFSYAKGIKPIRASLGGGRRKQVELCRESAECLMKVTQFVVLVGDQPLMRWLGEDLDTMEACEVVQTLGGSSEMLSVDSVEHRKAVQMVEWVTKLVQKLEMELRVLVTFWGIYEGEKVLLERKHYQRHNPEAIRVKSPSPEPPLLSALTARGRSERSTLDCTDEESDFLGQQASRISGSSAETTRAVNSPVYCNTFSRSSTTTGSKSPSGPLASSPSAKEALETLNTYILEKYSGSPTNSWDKPWKTDKDILRQQSQILQPALTMAKLKRKREAPAHSQLLHPAPLRRGVKRFIVDVPVGPDGKELDRVLIKGKWKGPKMRKVVEIEVPEADISLGNISNSSTSQDSHPQTLVAKYYAKSAQDSTVVAPQISCPFTMNRAYIHKRSGKLMAHAEFPITPDSPALVAVPAVPKAILDKSLLNRVRDADYETSDTVDDENIPAGQRCKGNQDEPVLRQVKVSKTGSRARPKRGQLPNLVPPVCPLMVTWDPRTAIPIEYGTG</sequence>
<name>A0A3N4M0Z8_9PEZI</name>
<dbReference type="EMBL" id="ML121529">
    <property type="protein sequence ID" value="RPB28707.1"/>
    <property type="molecule type" value="Genomic_DNA"/>
</dbReference>
<organism evidence="2 3">
    <name type="scientific">Terfezia boudieri ATCC MYA-4762</name>
    <dbReference type="NCBI Taxonomy" id="1051890"/>
    <lineage>
        <taxon>Eukaryota</taxon>
        <taxon>Fungi</taxon>
        <taxon>Dikarya</taxon>
        <taxon>Ascomycota</taxon>
        <taxon>Pezizomycotina</taxon>
        <taxon>Pezizomycetes</taxon>
        <taxon>Pezizales</taxon>
        <taxon>Pezizaceae</taxon>
        <taxon>Terfezia</taxon>
    </lineage>
</organism>
<feature type="region of interest" description="Disordered" evidence="1">
    <location>
        <begin position="328"/>
        <end position="362"/>
    </location>
</feature>
<reference evidence="2 3" key="1">
    <citation type="journal article" date="2018" name="Nat. Ecol. Evol.">
        <title>Pezizomycetes genomes reveal the molecular basis of ectomycorrhizal truffle lifestyle.</title>
        <authorList>
            <person name="Murat C."/>
            <person name="Payen T."/>
            <person name="Noel B."/>
            <person name="Kuo A."/>
            <person name="Morin E."/>
            <person name="Chen J."/>
            <person name="Kohler A."/>
            <person name="Krizsan K."/>
            <person name="Balestrini R."/>
            <person name="Da Silva C."/>
            <person name="Montanini B."/>
            <person name="Hainaut M."/>
            <person name="Levati E."/>
            <person name="Barry K.W."/>
            <person name="Belfiori B."/>
            <person name="Cichocki N."/>
            <person name="Clum A."/>
            <person name="Dockter R.B."/>
            <person name="Fauchery L."/>
            <person name="Guy J."/>
            <person name="Iotti M."/>
            <person name="Le Tacon F."/>
            <person name="Lindquist E.A."/>
            <person name="Lipzen A."/>
            <person name="Malagnac F."/>
            <person name="Mello A."/>
            <person name="Molinier V."/>
            <person name="Miyauchi S."/>
            <person name="Poulain J."/>
            <person name="Riccioni C."/>
            <person name="Rubini A."/>
            <person name="Sitrit Y."/>
            <person name="Splivallo R."/>
            <person name="Traeger S."/>
            <person name="Wang M."/>
            <person name="Zifcakova L."/>
            <person name="Wipf D."/>
            <person name="Zambonelli A."/>
            <person name="Paolocci F."/>
            <person name="Nowrousian M."/>
            <person name="Ottonello S."/>
            <person name="Baldrian P."/>
            <person name="Spatafora J.W."/>
            <person name="Henrissat B."/>
            <person name="Nagy L.G."/>
            <person name="Aury J.M."/>
            <person name="Wincker P."/>
            <person name="Grigoriev I.V."/>
            <person name="Bonfante P."/>
            <person name="Martin F.M."/>
        </authorList>
    </citation>
    <scope>NUCLEOTIDE SEQUENCE [LARGE SCALE GENOMIC DNA]</scope>
    <source>
        <strain evidence="2 3">ATCC MYA-4762</strain>
    </source>
</reference>
<feature type="compositionally biased region" description="Polar residues" evidence="1">
    <location>
        <begin position="347"/>
        <end position="362"/>
    </location>
</feature>
<dbReference type="Proteomes" id="UP000267821">
    <property type="component" value="Unassembled WGS sequence"/>
</dbReference>
<protein>
    <submittedName>
        <fullName evidence="2">Uncharacterized protein</fullName>
    </submittedName>
</protein>
<gene>
    <name evidence="2" type="ORF">L211DRAFT_404535</name>
</gene>
<keyword evidence="3" id="KW-1185">Reference proteome</keyword>
<evidence type="ECO:0000313" key="3">
    <source>
        <dbReference type="Proteomes" id="UP000267821"/>
    </source>
</evidence>
<dbReference type="OrthoDB" id="5323667at2759"/>
<evidence type="ECO:0000256" key="1">
    <source>
        <dbReference type="SAM" id="MobiDB-lite"/>
    </source>
</evidence>
<evidence type="ECO:0000313" key="2">
    <source>
        <dbReference type="EMBL" id="RPB28707.1"/>
    </source>
</evidence>
<proteinExistence type="predicted"/>
<dbReference type="InParanoid" id="A0A3N4M0Z8"/>
<accession>A0A3N4M0Z8</accession>
<feature type="region of interest" description="Disordered" evidence="1">
    <location>
        <begin position="375"/>
        <end position="396"/>
    </location>
</feature>
<dbReference type="AlphaFoldDB" id="A0A3N4M0Z8"/>